<keyword evidence="3" id="KW-0378">Hydrolase</keyword>
<evidence type="ECO:0000313" key="7">
    <source>
        <dbReference type="EMBL" id="QDZ24008.1"/>
    </source>
</evidence>
<dbReference type="Proteomes" id="UP000316726">
    <property type="component" value="Chromosome 12"/>
</dbReference>
<sequence length="560" mass="63915">MKELNFNLLLKLAPRVFRDQESLTFSDAIISFNDCATEKENPLAKCVRDAFEGTRQKGLNISSSDAFQGKDFENSCMVYLQLSSGCAKPSVMIRLGGMFPRDNSNFKSLANFCSTGKTVPVIDFEDSWGEPCRAQLGGKRLYLCAFPNADCFYGWFAHPRVIEHVKETLNNRSLAYVFDLDQTLVQGHTHQSMCKYLEEKKEEKSSEGMGLCKRYLETWRPCLDQYRKGFWIRHSFLGGLRQPETQMVQMSTGRNAERQVIEHKLQNVGSDRDKDRGRIAFTCIEPCDRSTAMVLFIRPGWDRVARFLQRGNGRKNAMVYVSTKGQKEYAWEVWRLLDKKGDLIPRSDFGRKIESGSSQRKSLASAIFGDRNLLNLNERLPFAIAIDDRVDVWKAGEEVYNIRDYTPHFHLKMHKDVLKTPAYVNDPLPSSGDSRALDQFTRIMEVAESTVWSQVKDLEGRAKRLMNENMVAFSDFRDSLPHLPSIMKKTYKEDTEFQEKLGKIMSDLKPALSSLKRLGPKKTAALERIKVFLSSKGCHLGAMEDTKALAEVFEGMLKGI</sequence>
<proteinExistence type="predicted"/>
<dbReference type="Gene3D" id="3.40.50.1000">
    <property type="entry name" value="HAD superfamily/HAD-like"/>
    <property type="match status" value="1"/>
</dbReference>
<dbReference type="InterPro" id="IPR023214">
    <property type="entry name" value="HAD_sf"/>
</dbReference>
<gene>
    <name evidence="7" type="ORF">A3770_12p65260</name>
</gene>
<accession>A0A5B8MTB1</accession>
<dbReference type="InterPro" id="IPR036412">
    <property type="entry name" value="HAD-like_sf"/>
</dbReference>
<dbReference type="PANTHER" id="PTHR23081">
    <property type="entry name" value="RNA POLYMERASE II CTD PHOSPHATASE"/>
    <property type="match status" value="1"/>
</dbReference>
<dbReference type="InterPro" id="IPR039189">
    <property type="entry name" value="Fcp1"/>
</dbReference>
<protein>
    <recommendedName>
        <fullName evidence="2">protein-serine/threonine phosphatase</fullName>
        <ecNumber evidence="2">3.1.3.16</ecNumber>
    </recommendedName>
</protein>
<organism evidence="7 8">
    <name type="scientific">Chloropicon primus</name>
    <dbReference type="NCBI Taxonomy" id="1764295"/>
    <lineage>
        <taxon>Eukaryota</taxon>
        <taxon>Viridiplantae</taxon>
        <taxon>Chlorophyta</taxon>
        <taxon>Chloropicophyceae</taxon>
        <taxon>Chloropicales</taxon>
        <taxon>Chloropicaceae</taxon>
        <taxon>Chloropicon</taxon>
    </lineage>
</organism>
<dbReference type="EC" id="3.1.3.16" evidence="2"/>
<comment type="catalytic activity">
    <reaction evidence="6">
        <text>O-phospho-L-threonyl-[protein] + H2O = L-threonyl-[protein] + phosphate</text>
        <dbReference type="Rhea" id="RHEA:47004"/>
        <dbReference type="Rhea" id="RHEA-COMP:11060"/>
        <dbReference type="Rhea" id="RHEA-COMP:11605"/>
        <dbReference type="ChEBI" id="CHEBI:15377"/>
        <dbReference type="ChEBI" id="CHEBI:30013"/>
        <dbReference type="ChEBI" id="CHEBI:43474"/>
        <dbReference type="ChEBI" id="CHEBI:61977"/>
        <dbReference type="EC" id="3.1.3.16"/>
    </reaction>
</comment>
<evidence type="ECO:0000256" key="6">
    <source>
        <dbReference type="ARBA" id="ARBA00048336"/>
    </source>
</evidence>
<evidence type="ECO:0000313" key="8">
    <source>
        <dbReference type="Proteomes" id="UP000316726"/>
    </source>
</evidence>
<dbReference type="STRING" id="1764295.A0A5B8MTB1"/>
<evidence type="ECO:0000256" key="1">
    <source>
        <dbReference type="ARBA" id="ARBA00004123"/>
    </source>
</evidence>
<evidence type="ECO:0000256" key="5">
    <source>
        <dbReference type="ARBA" id="ARBA00047761"/>
    </source>
</evidence>
<dbReference type="PANTHER" id="PTHR23081:SF36">
    <property type="entry name" value="RNA POLYMERASE II SUBUNIT A C-TERMINAL DOMAIN PHOSPHATASE"/>
    <property type="match status" value="1"/>
</dbReference>
<dbReference type="OrthoDB" id="10249888at2759"/>
<comment type="catalytic activity">
    <reaction evidence="5">
        <text>O-phospho-L-seryl-[protein] + H2O = L-seryl-[protein] + phosphate</text>
        <dbReference type="Rhea" id="RHEA:20629"/>
        <dbReference type="Rhea" id="RHEA-COMP:9863"/>
        <dbReference type="Rhea" id="RHEA-COMP:11604"/>
        <dbReference type="ChEBI" id="CHEBI:15377"/>
        <dbReference type="ChEBI" id="CHEBI:29999"/>
        <dbReference type="ChEBI" id="CHEBI:43474"/>
        <dbReference type="ChEBI" id="CHEBI:83421"/>
        <dbReference type="EC" id="3.1.3.16"/>
    </reaction>
</comment>
<reference evidence="7 8" key="1">
    <citation type="submission" date="2018-07" db="EMBL/GenBank/DDBJ databases">
        <title>The complete nuclear genome of the prasinophyte Chloropicon primus (CCMP1205).</title>
        <authorList>
            <person name="Pombert J.-F."/>
            <person name="Otis C."/>
            <person name="Turmel M."/>
            <person name="Lemieux C."/>
        </authorList>
    </citation>
    <scope>NUCLEOTIDE SEQUENCE [LARGE SCALE GENOMIC DNA]</scope>
    <source>
        <strain evidence="7 8">CCMP1205</strain>
    </source>
</reference>
<dbReference type="AlphaFoldDB" id="A0A5B8MTB1"/>
<comment type="subcellular location">
    <subcellularLocation>
        <location evidence="1">Nucleus</location>
    </subcellularLocation>
</comment>
<keyword evidence="4" id="KW-0539">Nucleus</keyword>
<dbReference type="EMBL" id="CP031045">
    <property type="protein sequence ID" value="QDZ24008.1"/>
    <property type="molecule type" value="Genomic_DNA"/>
</dbReference>
<evidence type="ECO:0000256" key="2">
    <source>
        <dbReference type="ARBA" id="ARBA00013081"/>
    </source>
</evidence>
<evidence type="ECO:0000256" key="4">
    <source>
        <dbReference type="ARBA" id="ARBA00023242"/>
    </source>
</evidence>
<evidence type="ECO:0000256" key="3">
    <source>
        <dbReference type="ARBA" id="ARBA00022801"/>
    </source>
</evidence>
<dbReference type="GO" id="GO:0005634">
    <property type="term" value="C:nucleus"/>
    <property type="evidence" value="ECO:0007669"/>
    <property type="project" value="UniProtKB-SubCell"/>
</dbReference>
<dbReference type="SUPFAM" id="SSF56784">
    <property type="entry name" value="HAD-like"/>
    <property type="match status" value="1"/>
</dbReference>
<name>A0A5B8MTB1_9CHLO</name>
<keyword evidence="8" id="KW-1185">Reference proteome</keyword>
<dbReference type="GO" id="GO:0008420">
    <property type="term" value="F:RNA polymerase II CTD heptapeptide repeat phosphatase activity"/>
    <property type="evidence" value="ECO:0007669"/>
    <property type="project" value="InterPro"/>
</dbReference>